<dbReference type="RefSeq" id="WP_167495430.1">
    <property type="nucleotide sequence ID" value="NZ_BJLH01000016.1"/>
</dbReference>
<sequence length="58" mass="6846">MTKIELLLLIDALENEIRFIEDGTEELRERVRELRVKFYQEHGLSNDKKEGASIVRSN</sequence>
<dbReference type="Proteomes" id="UP000318242">
    <property type="component" value="Unassembled WGS sequence"/>
</dbReference>
<reference evidence="1 2" key="1">
    <citation type="submission" date="2019-06" db="EMBL/GenBank/DDBJ databases">
        <title>Whole genome shotgun sequence of Vibrio comitans NBRC 102076.</title>
        <authorList>
            <person name="Hosoyama A."/>
            <person name="Uohara A."/>
            <person name="Ohji S."/>
            <person name="Ichikawa N."/>
        </authorList>
    </citation>
    <scope>NUCLEOTIDE SEQUENCE [LARGE SCALE GENOMIC DNA]</scope>
    <source>
        <strain evidence="1 2">NBRC 102076</strain>
    </source>
</reference>
<keyword evidence="2" id="KW-1185">Reference proteome</keyword>
<organism evidence="1 2">
    <name type="scientific">Vibrio comitans NBRC 102076</name>
    <dbReference type="NCBI Taxonomy" id="1219078"/>
    <lineage>
        <taxon>Bacteria</taxon>
        <taxon>Pseudomonadati</taxon>
        <taxon>Pseudomonadota</taxon>
        <taxon>Gammaproteobacteria</taxon>
        <taxon>Vibrionales</taxon>
        <taxon>Vibrionaceae</taxon>
        <taxon>Vibrio</taxon>
    </lineage>
</organism>
<comment type="caution">
    <text evidence="1">The sequence shown here is derived from an EMBL/GenBank/DDBJ whole genome shotgun (WGS) entry which is preliminary data.</text>
</comment>
<evidence type="ECO:0000313" key="1">
    <source>
        <dbReference type="EMBL" id="GEA62126.1"/>
    </source>
</evidence>
<gene>
    <name evidence="1" type="ORF">VCO01S_33190</name>
</gene>
<protein>
    <submittedName>
        <fullName evidence="1">Uncharacterized protein</fullName>
    </submittedName>
</protein>
<evidence type="ECO:0000313" key="2">
    <source>
        <dbReference type="Proteomes" id="UP000318242"/>
    </source>
</evidence>
<dbReference type="EMBL" id="BJLH01000016">
    <property type="protein sequence ID" value="GEA62126.1"/>
    <property type="molecule type" value="Genomic_DNA"/>
</dbReference>
<accession>A0A4Y3IS18</accession>
<proteinExistence type="predicted"/>
<dbReference type="AlphaFoldDB" id="A0A4Y3IS18"/>
<name>A0A4Y3IS18_9VIBR</name>